<dbReference type="Proteomes" id="UP000267521">
    <property type="component" value="Unassembled WGS sequence"/>
</dbReference>
<dbReference type="InterPro" id="IPR000073">
    <property type="entry name" value="AB_hydrolase_1"/>
</dbReference>
<organism evidence="2 3">
    <name type="scientific">Allofranklinella schreckenbergeri</name>
    <dbReference type="NCBI Taxonomy" id="1076744"/>
    <lineage>
        <taxon>Bacteria</taxon>
        <taxon>Pseudomonadati</taxon>
        <taxon>Pseudomonadota</taxon>
        <taxon>Betaproteobacteria</taxon>
        <taxon>Burkholderiales</taxon>
        <taxon>Comamonadaceae</taxon>
        <taxon>Allofranklinella</taxon>
    </lineage>
</organism>
<dbReference type="PANTHER" id="PTHR43798">
    <property type="entry name" value="MONOACYLGLYCEROL LIPASE"/>
    <property type="match status" value="1"/>
</dbReference>
<evidence type="ECO:0000259" key="1">
    <source>
        <dbReference type="Pfam" id="PF00561"/>
    </source>
</evidence>
<proteinExistence type="predicted"/>
<dbReference type="PRINTS" id="PR00111">
    <property type="entry name" value="ABHYDROLASE"/>
</dbReference>
<keyword evidence="2" id="KW-0378">Hydrolase</keyword>
<dbReference type="SUPFAM" id="SSF53474">
    <property type="entry name" value="alpha/beta-Hydrolases"/>
    <property type="match status" value="1"/>
</dbReference>
<dbReference type="InterPro" id="IPR050266">
    <property type="entry name" value="AB_hydrolase_sf"/>
</dbReference>
<gene>
    <name evidence="2" type="ORF">EBQ26_06975</name>
</gene>
<comment type="caution">
    <text evidence="2">The sequence shown here is derived from an EMBL/GenBank/DDBJ whole genome shotgun (WGS) entry which is preliminary data.</text>
</comment>
<dbReference type="RefSeq" id="WP_122238290.1">
    <property type="nucleotide sequence ID" value="NZ_RDQM01000007.1"/>
</dbReference>
<dbReference type="Pfam" id="PF00561">
    <property type="entry name" value="Abhydrolase_1"/>
    <property type="match status" value="1"/>
</dbReference>
<dbReference type="PANTHER" id="PTHR43798:SF33">
    <property type="entry name" value="HYDROLASE, PUTATIVE (AFU_ORTHOLOGUE AFUA_2G14860)-RELATED"/>
    <property type="match status" value="1"/>
</dbReference>
<name>A0A3M6Q7H6_9BURK</name>
<reference evidence="2 3" key="1">
    <citation type="submission" date="2018-10" db="EMBL/GenBank/DDBJ databases">
        <title>Comamonadaceae CDC group NO-1 genome sequencing and assembly.</title>
        <authorList>
            <person name="Bernier A.-M."/>
            <person name="Bernard K."/>
        </authorList>
    </citation>
    <scope>NUCLEOTIDE SEQUENCE [LARGE SCALE GENOMIC DNA]</scope>
    <source>
        <strain evidence="2 3">NML970147</strain>
    </source>
</reference>
<dbReference type="GO" id="GO:0016787">
    <property type="term" value="F:hydrolase activity"/>
    <property type="evidence" value="ECO:0007669"/>
    <property type="project" value="UniProtKB-KW"/>
</dbReference>
<dbReference type="AlphaFoldDB" id="A0A3M6Q7H6"/>
<dbReference type="Gene3D" id="3.40.50.1820">
    <property type="entry name" value="alpha/beta hydrolase"/>
    <property type="match status" value="1"/>
</dbReference>
<evidence type="ECO:0000313" key="3">
    <source>
        <dbReference type="Proteomes" id="UP000267521"/>
    </source>
</evidence>
<dbReference type="EMBL" id="RDQM01000007">
    <property type="protein sequence ID" value="RMW98580.1"/>
    <property type="molecule type" value="Genomic_DNA"/>
</dbReference>
<feature type="domain" description="AB hydrolase-1" evidence="1">
    <location>
        <begin position="33"/>
        <end position="135"/>
    </location>
</feature>
<protein>
    <submittedName>
        <fullName evidence="2">Alpha/beta fold hydrolase</fullName>
    </submittedName>
</protein>
<accession>A0A3M6Q7H6</accession>
<dbReference type="InterPro" id="IPR029058">
    <property type="entry name" value="AB_hydrolase_fold"/>
</dbReference>
<sequence length="269" mass="29107">MPHDVYDAARNRYLDVGDARLFVTEAGAPDGEPVLLLHGGLGDVYDFKSIVTGLPQHLRLIALELRGQGRSSRGTAPLSYAQYQADVLAVLDHMQIASAHLLGFSDGGIIGYRLAAQNPQRVRALATIGSQWRLLPDDPCIPIFQGLTRQQWQSLFPSAVARYEAGNPQPDFDALLEEVKALWLDADPATGYPGDMVEHIAVPTLLICGDRDPFMPVSEVQALRERITGANAGVFILPFADHAAHAQARAVFLPAVNAFLSAPDAPALR</sequence>
<dbReference type="GO" id="GO:0016020">
    <property type="term" value="C:membrane"/>
    <property type="evidence" value="ECO:0007669"/>
    <property type="project" value="TreeGrafter"/>
</dbReference>
<evidence type="ECO:0000313" key="2">
    <source>
        <dbReference type="EMBL" id="RMW98580.1"/>
    </source>
</evidence>